<dbReference type="KEGG" id="pfy:PFICI_10817"/>
<reference evidence="3" key="1">
    <citation type="journal article" date="2015" name="BMC Genomics">
        <title>Genomic and transcriptomic analysis of the endophytic fungus Pestalotiopsis fici reveals its lifestyle and high potential for synthesis of natural products.</title>
        <authorList>
            <person name="Wang X."/>
            <person name="Zhang X."/>
            <person name="Liu L."/>
            <person name="Xiang M."/>
            <person name="Wang W."/>
            <person name="Sun X."/>
            <person name="Che Y."/>
            <person name="Guo L."/>
            <person name="Liu G."/>
            <person name="Guo L."/>
            <person name="Wang C."/>
            <person name="Yin W.B."/>
            <person name="Stadler M."/>
            <person name="Zhang X."/>
            <person name="Liu X."/>
        </authorList>
    </citation>
    <scope>NUCLEOTIDE SEQUENCE [LARGE SCALE GENOMIC DNA]</scope>
    <source>
        <strain evidence="3">W106-1 / CGMCC3.15140</strain>
    </source>
</reference>
<feature type="compositionally biased region" description="Polar residues" evidence="1">
    <location>
        <begin position="72"/>
        <end position="81"/>
    </location>
</feature>
<feature type="region of interest" description="Disordered" evidence="1">
    <location>
        <begin position="102"/>
        <end position="137"/>
    </location>
</feature>
<sequence length="137" mass="14611">MYREIKITVTPEKRPLGGLVGTPSPKRRKLSNDASLTELPLTPTKRSGLLPTLAESAAVYTPKLPLAGPGSGPSTRAQHNATDGAKRISPMQLEFDLKDCLSPKGLTGALKSPPTSPTRKKPVPNNDKNMAATTFPR</sequence>
<dbReference type="HOGENOM" id="CLU_1865841_0_0_1"/>
<feature type="compositionally biased region" description="Polar residues" evidence="1">
    <location>
        <begin position="126"/>
        <end position="137"/>
    </location>
</feature>
<name>W3WSU5_PESFW</name>
<gene>
    <name evidence="2" type="ORF">PFICI_10817</name>
</gene>
<dbReference type="GeneID" id="19275830"/>
<dbReference type="InParanoid" id="W3WSU5"/>
<evidence type="ECO:0000256" key="1">
    <source>
        <dbReference type="SAM" id="MobiDB-lite"/>
    </source>
</evidence>
<accession>W3WSU5</accession>
<evidence type="ECO:0000313" key="3">
    <source>
        <dbReference type="Proteomes" id="UP000030651"/>
    </source>
</evidence>
<organism evidence="2 3">
    <name type="scientific">Pestalotiopsis fici (strain W106-1 / CGMCC3.15140)</name>
    <dbReference type="NCBI Taxonomy" id="1229662"/>
    <lineage>
        <taxon>Eukaryota</taxon>
        <taxon>Fungi</taxon>
        <taxon>Dikarya</taxon>
        <taxon>Ascomycota</taxon>
        <taxon>Pezizomycotina</taxon>
        <taxon>Sordariomycetes</taxon>
        <taxon>Xylariomycetidae</taxon>
        <taxon>Amphisphaeriales</taxon>
        <taxon>Sporocadaceae</taxon>
        <taxon>Pestalotiopsis</taxon>
    </lineage>
</organism>
<dbReference type="Proteomes" id="UP000030651">
    <property type="component" value="Unassembled WGS sequence"/>
</dbReference>
<protein>
    <submittedName>
        <fullName evidence="2">Uncharacterized protein</fullName>
    </submittedName>
</protein>
<evidence type="ECO:0000313" key="2">
    <source>
        <dbReference type="EMBL" id="ETS76943.1"/>
    </source>
</evidence>
<dbReference type="OrthoDB" id="10430926at2759"/>
<feature type="region of interest" description="Disordered" evidence="1">
    <location>
        <begin position="64"/>
        <end position="84"/>
    </location>
</feature>
<keyword evidence="3" id="KW-1185">Reference proteome</keyword>
<feature type="region of interest" description="Disordered" evidence="1">
    <location>
        <begin position="1"/>
        <end position="48"/>
    </location>
</feature>
<dbReference type="EMBL" id="KI912116">
    <property type="protein sequence ID" value="ETS76943.1"/>
    <property type="molecule type" value="Genomic_DNA"/>
</dbReference>
<proteinExistence type="predicted"/>
<dbReference type="AlphaFoldDB" id="W3WSU5"/>
<feature type="compositionally biased region" description="Basic and acidic residues" evidence="1">
    <location>
        <begin position="1"/>
        <end position="15"/>
    </location>
</feature>
<dbReference type="RefSeq" id="XP_007837589.1">
    <property type="nucleotide sequence ID" value="XM_007839398.1"/>
</dbReference>